<sequence length="285" mass="32565">MADPTPRPMHMLDVADIAASSYNPSALSHLPRPIPKDLPRGFDSTVFTFNDAFEDLLEVSRGNALPSIQTRYDQSRLLKRMYPDGEPTWFWVQRLQSQGLVDIPSPWIQPMISGANWDRLHRELEQRAGDVWRNLRSAWDAEAQKRPSTESDKTKTTENWWGDRESIKFSEGEKKGPNDFDELFSWVQSGVKQAESGFNTFVKTLDGRGPQGNTDDLNTKRVETTDEHVDRFGYVHTTRKVKIIDSEGKEIGTEIYKTIKPAKNDETESSTGTKDKENSNSRWGR</sequence>
<reference evidence="2 3" key="1">
    <citation type="journal article" date="2015" name="Genome Announc.">
        <title>Draft Genome Sequence and Gene Annotation of the Entomopathogenic Fungus Verticillium hemipterigenum.</title>
        <authorList>
            <person name="Horn F."/>
            <person name="Habel A."/>
            <person name="Scharf D.H."/>
            <person name="Dworschak J."/>
            <person name="Brakhage A.A."/>
            <person name="Guthke R."/>
            <person name="Hertweck C."/>
            <person name="Linde J."/>
        </authorList>
    </citation>
    <scope>NUCLEOTIDE SEQUENCE [LARGE SCALE GENOMIC DNA]</scope>
</reference>
<feature type="region of interest" description="Disordered" evidence="1">
    <location>
        <begin position="258"/>
        <end position="285"/>
    </location>
</feature>
<evidence type="ECO:0000313" key="2">
    <source>
        <dbReference type="EMBL" id="CEJ87691.1"/>
    </source>
</evidence>
<accession>A0A0A1TEG0</accession>
<dbReference type="OrthoDB" id="4586300at2759"/>
<dbReference type="Proteomes" id="UP000039046">
    <property type="component" value="Unassembled WGS sequence"/>
</dbReference>
<proteinExistence type="predicted"/>
<dbReference type="EMBL" id="CDHN01000002">
    <property type="protein sequence ID" value="CEJ87691.1"/>
    <property type="molecule type" value="Genomic_DNA"/>
</dbReference>
<protein>
    <submittedName>
        <fullName evidence="2">Uncharacterized protein</fullName>
    </submittedName>
</protein>
<evidence type="ECO:0000256" key="1">
    <source>
        <dbReference type="SAM" id="MobiDB-lite"/>
    </source>
</evidence>
<gene>
    <name evidence="2" type="ORF">VHEMI04484</name>
</gene>
<evidence type="ECO:0000313" key="3">
    <source>
        <dbReference type="Proteomes" id="UP000039046"/>
    </source>
</evidence>
<name>A0A0A1TEG0_9HYPO</name>
<dbReference type="AlphaFoldDB" id="A0A0A1TEG0"/>
<dbReference type="STRING" id="1531966.A0A0A1TEG0"/>
<organism evidence="2 3">
    <name type="scientific">[Torrubiella] hemipterigena</name>
    <dbReference type="NCBI Taxonomy" id="1531966"/>
    <lineage>
        <taxon>Eukaryota</taxon>
        <taxon>Fungi</taxon>
        <taxon>Dikarya</taxon>
        <taxon>Ascomycota</taxon>
        <taxon>Pezizomycotina</taxon>
        <taxon>Sordariomycetes</taxon>
        <taxon>Hypocreomycetidae</taxon>
        <taxon>Hypocreales</taxon>
        <taxon>Clavicipitaceae</taxon>
        <taxon>Clavicipitaceae incertae sedis</taxon>
        <taxon>'Torrubiella' clade</taxon>
    </lineage>
</organism>
<dbReference type="HOGENOM" id="CLU_058648_0_0_1"/>
<keyword evidence="3" id="KW-1185">Reference proteome</keyword>